<evidence type="ECO:0000256" key="5">
    <source>
        <dbReference type="ARBA" id="ARBA00023157"/>
    </source>
</evidence>
<dbReference type="InterPro" id="IPR036179">
    <property type="entry name" value="Ig-like_dom_sf"/>
</dbReference>
<dbReference type="GeneID" id="115021384"/>
<dbReference type="Pfam" id="PF07686">
    <property type="entry name" value="V-set"/>
    <property type="match status" value="1"/>
</dbReference>
<dbReference type="SMART" id="SM00406">
    <property type="entry name" value="IGv"/>
    <property type="match status" value="1"/>
</dbReference>
<dbReference type="InterPro" id="IPR003599">
    <property type="entry name" value="Ig_sub"/>
</dbReference>
<gene>
    <name evidence="11" type="primary">LOC115021384</name>
</gene>
<dbReference type="RefSeq" id="XP_029307671.1">
    <property type="nucleotide sequence ID" value="XM_029451811.1"/>
</dbReference>
<dbReference type="PROSITE" id="PS50835">
    <property type="entry name" value="IG_LIKE"/>
    <property type="match status" value="1"/>
</dbReference>
<keyword evidence="4 7" id="KW-0472">Membrane</keyword>
<proteinExistence type="predicted"/>
<evidence type="ECO:0000256" key="3">
    <source>
        <dbReference type="ARBA" id="ARBA00022737"/>
    </source>
</evidence>
<keyword evidence="2 8" id="KW-0732">Signal</keyword>
<dbReference type="SMART" id="SM00409">
    <property type="entry name" value="IG"/>
    <property type="match status" value="1"/>
</dbReference>
<dbReference type="InParanoid" id="A0A6J2RC25"/>
<evidence type="ECO:0000313" key="11">
    <source>
        <dbReference type="RefSeq" id="XP_029307671.1"/>
    </source>
</evidence>
<evidence type="ECO:0000256" key="1">
    <source>
        <dbReference type="ARBA" id="ARBA00004370"/>
    </source>
</evidence>
<evidence type="ECO:0000256" key="7">
    <source>
        <dbReference type="SAM" id="Phobius"/>
    </source>
</evidence>
<dbReference type="GO" id="GO:0007157">
    <property type="term" value="P:heterophilic cell-cell adhesion via plasma membrane cell adhesion molecules"/>
    <property type="evidence" value="ECO:0007669"/>
    <property type="project" value="TreeGrafter"/>
</dbReference>
<keyword evidence="5" id="KW-1015">Disulfide bond</keyword>
<dbReference type="InterPro" id="IPR007110">
    <property type="entry name" value="Ig-like_dom"/>
</dbReference>
<keyword evidence="6" id="KW-0325">Glycoprotein</keyword>
<evidence type="ECO:0000259" key="9">
    <source>
        <dbReference type="PROSITE" id="PS50835"/>
    </source>
</evidence>
<feature type="domain" description="Ig-like" evidence="9">
    <location>
        <begin position="20"/>
        <end position="125"/>
    </location>
</feature>
<feature type="transmembrane region" description="Helical" evidence="7">
    <location>
        <begin position="148"/>
        <end position="171"/>
    </location>
</feature>
<keyword evidence="10" id="KW-1185">Reference proteome</keyword>
<feature type="signal peptide" evidence="8">
    <location>
        <begin position="1"/>
        <end position="24"/>
    </location>
</feature>
<keyword evidence="7" id="KW-1133">Transmembrane helix</keyword>
<dbReference type="InterPro" id="IPR013783">
    <property type="entry name" value="Ig-like_fold"/>
</dbReference>
<name>A0A6J2RC25_COTGO</name>
<dbReference type="PANTHER" id="PTHR23277:SF109">
    <property type="entry name" value="POLIOVIRUS RECEPTOR"/>
    <property type="match status" value="1"/>
</dbReference>
<evidence type="ECO:0000313" key="10">
    <source>
        <dbReference type="Proteomes" id="UP000504630"/>
    </source>
</evidence>
<evidence type="ECO:0000256" key="4">
    <source>
        <dbReference type="ARBA" id="ARBA00023136"/>
    </source>
</evidence>
<sequence>MRSCSKSPIILKLIYITLLPALEAQEVKVSPEVTGVVGRDVTLPCQYIPRSDMDSINQVQWMLSPPGGENIIVIVSNGQLVSVQDSFLKGRVEIAEQSLIIRDVEKNDSGSYTCTVTAFPTGSFSGTTDLVVQDTDTLSEQMPLSSGVVSAIVIAVILVFVIVAAIVYLVFIRRPTVSHRVFIDAGGPVMDAARPSVIVRDEDVVYSHVKLRPSTEAPPPSNGKRTADDVTYAEVSLHQKPK</sequence>
<dbReference type="PANTHER" id="PTHR23277">
    <property type="entry name" value="NECTIN-RELATED"/>
    <property type="match status" value="1"/>
</dbReference>
<dbReference type="Gene3D" id="2.60.40.10">
    <property type="entry name" value="Immunoglobulins"/>
    <property type="match status" value="1"/>
</dbReference>
<dbReference type="Proteomes" id="UP000504630">
    <property type="component" value="Chromosome 16"/>
</dbReference>
<reference evidence="11" key="1">
    <citation type="submission" date="2025-08" db="UniProtKB">
        <authorList>
            <consortium name="RefSeq"/>
        </authorList>
    </citation>
    <scope>IDENTIFICATION</scope>
</reference>
<organism evidence="10 11">
    <name type="scientific">Cottoperca gobio</name>
    <name type="common">Frogmouth</name>
    <name type="synonym">Aphritis gobio</name>
    <dbReference type="NCBI Taxonomy" id="56716"/>
    <lineage>
        <taxon>Eukaryota</taxon>
        <taxon>Metazoa</taxon>
        <taxon>Chordata</taxon>
        <taxon>Craniata</taxon>
        <taxon>Vertebrata</taxon>
        <taxon>Euteleostomi</taxon>
        <taxon>Actinopterygii</taxon>
        <taxon>Neopterygii</taxon>
        <taxon>Teleostei</taxon>
        <taxon>Neoteleostei</taxon>
        <taxon>Acanthomorphata</taxon>
        <taxon>Eupercaria</taxon>
        <taxon>Perciformes</taxon>
        <taxon>Notothenioidei</taxon>
        <taxon>Bovichtidae</taxon>
        <taxon>Cottoperca</taxon>
    </lineage>
</organism>
<dbReference type="SUPFAM" id="SSF48726">
    <property type="entry name" value="Immunoglobulin"/>
    <property type="match status" value="1"/>
</dbReference>
<dbReference type="AlphaFoldDB" id="A0A6J2RC25"/>
<dbReference type="KEGG" id="cgob:115021384"/>
<dbReference type="GO" id="GO:0007156">
    <property type="term" value="P:homophilic cell adhesion via plasma membrane adhesion molecules"/>
    <property type="evidence" value="ECO:0007669"/>
    <property type="project" value="TreeGrafter"/>
</dbReference>
<evidence type="ECO:0000256" key="6">
    <source>
        <dbReference type="ARBA" id="ARBA00023180"/>
    </source>
</evidence>
<protein>
    <submittedName>
        <fullName evidence="11">Nectin-4-like isoform X1</fullName>
    </submittedName>
</protein>
<keyword evidence="3" id="KW-0677">Repeat</keyword>
<dbReference type="GO" id="GO:0005912">
    <property type="term" value="C:adherens junction"/>
    <property type="evidence" value="ECO:0007669"/>
    <property type="project" value="TreeGrafter"/>
</dbReference>
<keyword evidence="7" id="KW-0812">Transmembrane</keyword>
<feature type="chain" id="PRO_5026983552" evidence="8">
    <location>
        <begin position="25"/>
        <end position="242"/>
    </location>
</feature>
<accession>A0A6J2RC25</accession>
<dbReference type="GO" id="GO:0016020">
    <property type="term" value="C:membrane"/>
    <property type="evidence" value="ECO:0007669"/>
    <property type="project" value="UniProtKB-SubCell"/>
</dbReference>
<dbReference type="InterPro" id="IPR013106">
    <property type="entry name" value="Ig_V-set"/>
</dbReference>
<evidence type="ECO:0000256" key="8">
    <source>
        <dbReference type="SAM" id="SignalP"/>
    </source>
</evidence>
<dbReference type="InterPro" id="IPR051427">
    <property type="entry name" value="Nectin/Nectin-like"/>
</dbReference>
<evidence type="ECO:0000256" key="2">
    <source>
        <dbReference type="ARBA" id="ARBA00022729"/>
    </source>
</evidence>
<comment type="subcellular location">
    <subcellularLocation>
        <location evidence="1">Membrane</location>
    </subcellularLocation>
</comment>
<dbReference type="OrthoDB" id="9948163at2759"/>